<accession>A0ABT8F842</accession>
<evidence type="ECO:0000313" key="1">
    <source>
        <dbReference type="EMBL" id="MDN4166391.1"/>
    </source>
</evidence>
<gene>
    <name evidence="1" type="ORF">QWY31_12845</name>
</gene>
<sequence>MQRIIYGLLGLILVLGLANSSELPSHAPSPSIAATIDIDAPSPLEHVDSQGVSYGLVAKVLSQKISPLINTSWSWRHKTPLSFWLHTFENKVRVHTTFKSYILFRAILI</sequence>
<dbReference type="Proteomes" id="UP001168552">
    <property type="component" value="Unassembled WGS sequence"/>
</dbReference>
<comment type="caution">
    <text evidence="1">The sequence shown here is derived from an EMBL/GenBank/DDBJ whole genome shotgun (WGS) entry which is preliminary data.</text>
</comment>
<protein>
    <submittedName>
        <fullName evidence="1">Uncharacterized protein</fullName>
    </submittedName>
</protein>
<reference evidence="1" key="1">
    <citation type="submission" date="2023-06" db="EMBL/GenBank/DDBJ databases">
        <title>Cytophagales bacterium Strain LB-30, isolated from soil.</title>
        <authorList>
            <person name="Liu B."/>
        </authorList>
    </citation>
    <scope>NUCLEOTIDE SEQUENCE</scope>
    <source>
        <strain evidence="1">LB-30</strain>
    </source>
</reference>
<evidence type="ECO:0000313" key="2">
    <source>
        <dbReference type="Proteomes" id="UP001168552"/>
    </source>
</evidence>
<dbReference type="RefSeq" id="WP_320004927.1">
    <property type="nucleotide sequence ID" value="NZ_JAUHJS010000006.1"/>
</dbReference>
<name>A0ABT8F842_9BACT</name>
<organism evidence="1 2">
    <name type="scientific">Shiella aurantiaca</name>
    <dbReference type="NCBI Taxonomy" id="3058365"/>
    <lineage>
        <taxon>Bacteria</taxon>
        <taxon>Pseudomonadati</taxon>
        <taxon>Bacteroidota</taxon>
        <taxon>Cytophagia</taxon>
        <taxon>Cytophagales</taxon>
        <taxon>Shiellaceae</taxon>
        <taxon>Shiella</taxon>
    </lineage>
</organism>
<dbReference type="EMBL" id="JAUHJS010000006">
    <property type="protein sequence ID" value="MDN4166391.1"/>
    <property type="molecule type" value="Genomic_DNA"/>
</dbReference>
<proteinExistence type="predicted"/>
<keyword evidence="2" id="KW-1185">Reference proteome</keyword>